<dbReference type="OrthoDB" id="7871245at2"/>
<dbReference type="RefSeq" id="WP_161142688.1">
    <property type="nucleotide sequence ID" value="NZ_SPKJ01000156.1"/>
</dbReference>
<name>A0A964T8E5_9HYPH</name>
<proteinExistence type="predicted"/>
<evidence type="ECO:0000256" key="1">
    <source>
        <dbReference type="SAM" id="SignalP"/>
    </source>
</evidence>
<reference evidence="2" key="1">
    <citation type="submission" date="2019-03" db="EMBL/GenBank/DDBJ databases">
        <title>Afifella sp. nov., isolated from activated sludge.</title>
        <authorList>
            <person name="Li Q."/>
            <person name="Liu Y."/>
        </authorList>
    </citation>
    <scope>NUCLEOTIDE SEQUENCE</scope>
    <source>
        <strain evidence="2">L72</strain>
    </source>
</reference>
<keyword evidence="1" id="KW-0732">Signal</keyword>
<protein>
    <recommendedName>
        <fullName evidence="4">Secreted protein</fullName>
    </recommendedName>
</protein>
<evidence type="ECO:0000313" key="3">
    <source>
        <dbReference type="Proteomes" id="UP000773614"/>
    </source>
</evidence>
<dbReference type="EMBL" id="SPKJ01000156">
    <property type="protein sequence ID" value="MYZ50364.1"/>
    <property type="molecule type" value="Genomic_DNA"/>
</dbReference>
<gene>
    <name evidence="2" type="ORF">E4O86_21890</name>
</gene>
<comment type="caution">
    <text evidence="2">The sequence shown here is derived from an EMBL/GenBank/DDBJ whole genome shotgun (WGS) entry which is preliminary data.</text>
</comment>
<keyword evidence="3" id="KW-1185">Reference proteome</keyword>
<dbReference type="AlphaFoldDB" id="A0A964T8E5"/>
<feature type="chain" id="PRO_5037362023" description="Secreted protein" evidence="1">
    <location>
        <begin position="19"/>
        <end position="98"/>
    </location>
</feature>
<dbReference type="Proteomes" id="UP000773614">
    <property type="component" value="Unassembled WGS sequence"/>
</dbReference>
<evidence type="ECO:0000313" key="2">
    <source>
        <dbReference type="EMBL" id="MYZ50364.1"/>
    </source>
</evidence>
<feature type="signal peptide" evidence="1">
    <location>
        <begin position="1"/>
        <end position="18"/>
    </location>
</feature>
<organism evidence="2 3">
    <name type="scientific">Propylenella binzhouense</name>
    <dbReference type="NCBI Taxonomy" id="2555902"/>
    <lineage>
        <taxon>Bacteria</taxon>
        <taxon>Pseudomonadati</taxon>
        <taxon>Pseudomonadota</taxon>
        <taxon>Alphaproteobacteria</taxon>
        <taxon>Hyphomicrobiales</taxon>
        <taxon>Propylenellaceae</taxon>
        <taxon>Propylenella</taxon>
    </lineage>
</organism>
<accession>A0A964T8E5</accession>
<evidence type="ECO:0008006" key="4">
    <source>
        <dbReference type="Google" id="ProtNLM"/>
    </source>
</evidence>
<sequence length="98" mass="10742">MLARFFAACALIATPVLAPVAQAHDWYPLSCCGGQDCEPVSNRSIQFTSRGWLVKNTGEVIPFSVAKASPDGQFHRCRMKVSQPDSSTRCLFVPFTGY</sequence>